<dbReference type="SUPFAM" id="SSF56112">
    <property type="entry name" value="Protein kinase-like (PK-like)"/>
    <property type="match status" value="1"/>
</dbReference>
<sequence>MKRCLGRYRTAACGGILSNSLSGRVPWTLTELEYLKRMDISNNHFSPINLHINQKFEHLHKSKSQQIQEGKRMRLQWLSKNLPTNLLRSMPYENQSSCTCFYKVVLKNNATYAVKGLKKLLVSFKEFGQTIRRIGNLKHRNIPPLVGYRCTKHKKLLFYKYQSNESLLNLLQEPLISEQGISRLLDSKQNCLISSNGYMAPKKSLSEGGNVFSFGVILLELLTGKTVEKTRVDLPKWVIQHALEDRSVSSISSLASGHLDRVLVTSIMVDTGVSAGDDSTQVVLAIRGLRLEEFLDLDASKPTKYVERTTGGRVVNPEYVQFVKQDSSLASWLLSTVSFDILPQLVGADTSVEIWKQSLLLLLL</sequence>
<dbReference type="InterPro" id="IPR011009">
    <property type="entry name" value="Kinase-like_dom_sf"/>
</dbReference>
<dbReference type="Gene3D" id="1.10.510.10">
    <property type="entry name" value="Transferase(Phosphotransferase) domain 1"/>
    <property type="match status" value="1"/>
</dbReference>
<evidence type="ECO:0008006" key="3">
    <source>
        <dbReference type="Google" id="ProtNLM"/>
    </source>
</evidence>
<dbReference type="PANTHER" id="PTHR48010">
    <property type="entry name" value="OS05G0588300 PROTEIN"/>
    <property type="match status" value="1"/>
</dbReference>
<comment type="caution">
    <text evidence="1">The sequence shown here is derived from an EMBL/GenBank/DDBJ whole genome shotgun (WGS) entry which is preliminary data.</text>
</comment>
<dbReference type="PANTHER" id="PTHR48010:SF33">
    <property type="entry name" value="PROTEIN KINASE DOMAIN-CONTAINING PROTEIN"/>
    <property type="match status" value="1"/>
</dbReference>
<evidence type="ECO:0000313" key="2">
    <source>
        <dbReference type="Proteomes" id="UP001396334"/>
    </source>
</evidence>
<reference evidence="1 2" key="1">
    <citation type="journal article" date="2024" name="G3 (Bethesda)">
        <title>Genome assembly of Hibiscus sabdariffa L. provides insights into metabolisms of medicinal natural products.</title>
        <authorList>
            <person name="Kim T."/>
        </authorList>
    </citation>
    <scope>NUCLEOTIDE SEQUENCE [LARGE SCALE GENOMIC DNA]</scope>
    <source>
        <strain evidence="1">TK-2024</strain>
        <tissue evidence="1">Old leaves</tissue>
    </source>
</reference>
<accession>A0ABR2SL02</accession>
<name>A0ABR2SL02_9ROSI</name>
<organism evidence="1 2">
    <name type="scientific">Hibiscus sabdariffa</name>
    <name type="common">roselle</name>
    <dbReference type="NCBI Taxonomy" id="183260"/>
    <lineage>
        <taxon>Eukaryota</taxon>
        <taxon>Viridiplantae</taxon>
        <taxon>Streptophyta</taxon>
        <taxon>Embryophyta</taxon>
        <taxon>Tracheophyta</taxon>
        <taxon>Spermatophyta</taxon>
        <taxon>Magnoliopsida</taxon>
        <taxon>eudicotyledons</taxon>
        <taxon>Gunneridae</taxon>
        <taxon>Pentapetalae</taxon>
        <taxon>rosids</taxon>
        <taxon>malvids</taxon>
        <taxon>Malvales</taxon>
        <taxon>Malvaceae</taxon>
        <taxon>Malvoideae</taxon>
        <taxon>Hibiscus</taxon>
    </lineage>
</organism>
<dbReference type="Gene3D" id="3.30.200.20">
    <property type="entry name" value="Phosphorylase Kinase, domain 1"/>
    <property type="match status" value="1"/>
</dbReference>
<proteinExistence type="predicted"/>
<evidence type="ECO:0000313" key="1">
    <source>
        <dbReference type="EMBL" id="KAK9025936.1"/>
    </source>
</evidence>
<dbReference type="EMBL" id="JBBPBN010000013">
    <property type="protein sequence ID" value="KAK9025936.1"/>
    <property type="molecule type" value="Genomic_DNA"/>
</dbReference>
<dbReference type="InterPro" id="IPR050994">
    <property type="entry name" value="At_inactive_RLKs"/>
</dbReference>
<dbReference type="Proteomes" id="UP001396334">
    <property type="component" value="Unassembled WGS sequence"/>
</dbReference>
<keyword evidence="2" id="KW-1185">Reference proteome</keyword>
<protein>
    <recommendedName>
        <fullName evidence="3">Protein kinase domain-containing protein</fullName>
    </recommendedName>
</protein>
<gene>
    <name evidence="1" type="ORF">V6N11_038789</name>
</gene>